<dbReference type="AlphaFoldDB" id="A0A8C2XFF7"/>
<evidence type="ECO:0000313" key="2">
    <source>
        <dbReference type="Ensembl" id="ENSCLMP00005018091.1"/>
    </source>
</evidence>
<feature type="chain" id="PRO_5034281459" evidence="1">
    <location>
        <begin position="20"/>
        <end position="60"/>
    </location>
</feature>
<protein>
    <submittedName>
        <fullName evidence="2">Uncharacterized protein</fullName>
    </submittedName>
</protein>
<name>A0A8C2XFF7_CYCLU</name>
<organism evidence="2 3">
    <name type="scientific">Cyclopterus lumpus</name>
    <name type="common">Lumpsucker</name>
    <dbReference type="NCBI Taxonomy" id="8103"/>
    <lineage>
        <taxon>Eukaryota</taxon>
        <taxon>Metazoa</taxon>
        <taxon>Chordata</taxon>
        <taxon>Craniata</taxon>
        <taxon>Vertebrata</taxon>
        <taxon>Euteleostomi</taxon>
        <taxon>Actinopterygii</taxon>
        <taxon>Neopterygii</taxon>
        <taxon>Teleostei</taxon>
        <taxon>Neoteleostei</taxon>
        <taxon>Acanthomorphata</taxon>
        <taxon>Eupercaria</taxon>
        <taxon>Perciformes</taxon>
        <taxon>Cottioidei</taxon>
        <taxon>Cottales</taxon>
        <taxon>Cyclopteridae</taxon>
        <taxon>Cyclopterus</taxon>
    </lineage>
</organism>
<proteinExistence type="predicted"/>
<keyword evidence="1" id="KW-0732">Signal</keyword>
<reference evidence="2" key="1">
    <citation type="submission" date="2025-08" db="UniProtKB">
        <authorList>
            <consortium name="Ensembl"/>
        </authorList>
    </citation>
    <scope>IDENTIFICATION</scope>
</reference>
<evidence type="ECO:0000256" key="1">
    <source>
        <dbReference type="SAM" id="SignalP"/>
    </source>
</evidence>
<reference evidence="2" key="2">
    <citation type="submission" date="2025-09" db="UniProtKB">
        <authorList>
            <consortium name="Ensembl"/>
        </authorList>
    </citation>
    <scope>IDENTIFICATION</scope>
</reference>
<keyword evidence="3" id="KW-1185">Reference proteome</keyword>
<evidence type="ECO:0000313" key="3">
    <source>
        <dbReference type="Proteomes" id="UP000694565"/>
    </source>
</evidence>
<feature type="signal peptide" evidence="1">
    <location>
        <begin position="1"/>
        <end position="19"/>
    </location>
</feature>
<dbReference type="Ensembl" id="ENSCLMT00005019102.1">
    <property type="protein sequence ID" value="ENSCLMP00005018091.1"/>
    <property type="gene ID" value="ENSCLMG00005009196.1"/>
</dbReference>
<sequence>MNIFVLAVIISLSVSQVAGIYGHRSFDLQLGQLHTVVENPKELFGFLVFCQTAKERTLDT</sequence>
<accession>A0A8C2XFF7</accession>
<dbReference type="Proteomes" id="UP000694565">
    <property type="component" value="Unplaced"/>
</dbReference>
<dbReference type="GeneTree" id="ENSGT00940000179168"/>